<comment type="caution">
    <text evidence="2">The sequence shown here is derived from an EMBL/GenBank/DDBJ whole genome shotgun (WGS) entry which is preliminary data.</text>
</comment>
<organism evidence="2 3">
    <name type="scientific">Chlamydomonas eustigma</name>
    <dbReference type="NCBI Taxonomy" id="1157962"/>
    <lineage>
        <taxon>Eukaryota</taxon>
        <taxon>Viridiplantae</taxon>
        <taxon>Chlorophyta</taxon>
        <taxon>core chlorophytes</taxon>
        <taxon>Chlorophyceae</taxon>
        <taxon>CS clade</taxon>
        <taxon>Chlamydomonadales</taxon>
        <taxon>Chlamydomonadaceae</taxon>
        <taxon>Chlamydomonas</taxon>
    </lineage>
</organism>
<name>A0A250XQV9_9CHLO</name>
<reference evidence="2 3" key="1">
    <citation type="submission" date="2017-08" db="EMBL/GenBank/DDBJ databases">
        <title>Acidophilic green algal genome provides insights into adaptation to an acidic environment.</title>
        <authorList>
            <person name="Hirooka S."/>
            <person name="Hirose Y."/>
            <person name="Kanesaki Y."/>
            <person name="Higuchi S."/>
            <person name="Fujiwara T."/>
            <person name="Onuma R."/>
            <person name="Era A."/>
            <person name="Ohbayashi R."/>
            <person name="Uzuka A."/>
            <person name="Nozaki H."/>
            <person name="Yoshikawa H."/>
            <person name="Miyagishima S.Y."/>
        </authorList>
    </citation>
    <scope>NUCLEOTIDE SEQUENCE [LARGE SCALE GENOMIC DNA]</scope>
    <source>
        <strain evidence="2 3">NIES-2499</strain>
    </source>
</reference>
<feature type="region of interest" description="Disordered" evidence="1">
    <location>
        <begin position="109"/>
        <end position="131"/>
    </location>
</feature>
<dbReference type="Proteomes" id="UP000232323">
    <property type="component" value="Unassembled WGS sequence"/>
</dbReference>
<dbReference type="AlphaFoldDB" id="A0A250XQV9"/>
<evidence type="ECO:0000313" key="3">
    <source>
        <dbReference type="Proteomes" id="UP000232323"/>
    </source>
</evidence>
<evidence type="ECO:0000256" key="1">
    <source>
        <dbReference type="SAM" id="MobiDB-lite"/>
    </source>
</evidence>
<protein>
    <submittedName>
        <fullName evidence="2">Uncharacterized protein</fullName>
    </submittedName>
</protein>
<feature type="compositionally biased region" description="Polar residues" evidence="1">
    <location>
        <begin position="60"/>
        <end position="81"/>
    </location>
</feature>
<gene>
    <name evidence="2" type="ORF">CEUSTIGMA_g12756.t1</name>
</gene>
<feature type="region of interest" description="Disordered" evidence="1">
    <location>
        <begin position="58"/>
        <end position="97"/>
    </location>
</feature>
<proteinExistence type="predicted"/>
<accession>A0A250XQV9</accession>
<dbReference type="EMBL" id="BEGY01000163">
    <property type="protein sequence ID" value="GAX85339.1"/>
    <property type="molecule type" value="Genomic_DNA"/>
</dbReference>
<evidence type="ECO:0000313" key="2">
    <source>
        <dbReference type="EMBL" id="GAX85339.1"/>
    </source>
</evidence>
<sequence>MHNVVEKDSERRQAIRDVAYVEACGREAMKQEKAEQRIAGILPVKDREIQYASEDLARSLSHTQQGSRRSLDNAQRSSTATRAMLWPQMDSESAKANTVTRLELQACTHISSSSPSPNSKHTANATPSAEYRTRTCSAVRLDGKMNVKFGRGDGSPIFDTPLPGDTTGRRRASIDVAYSPRGTSMLQRQNLSAGYQSFVPPALPKDAIDLFPMYSTIKEAPPISPQEAARAAASKLAMQSKPRGNALNMVRQRRSSMPAVVSQADTLFTQDEILKRLQRWEVKKDIADTSQTTVATQLRY</sequence>
<keyword evidence="3" id="KW-1185">Reference proteome</keyword>